<dbReference type="Proteomes" id="UP000827872">
    <property type="component" value="Linkage Group LG12"/>
</dbReference>
<sequence length="237" mass="25991">MMPSTAGRVIGPRLAETEVTPGFLKEAWEWVVLGGGAGAGTPTAHPALVQMVPGALGGGRCSDHQRESTNQHTPLNLSTNRIAVSNDTFKRIGMKDLGGAVEERHIESDWLLDWAFILAGELRTDPANAEPKIVRGLDSKLQKAVHGSDFGGMMFYFESPVGGAHQLCTAYDFELRSCQRFEISKSPLHRCLNYLTPFTGRLRFSEKIVWKTQLAFVPTLSKPANNLVLEQEENPAS</sequence>
<keyword evidence="2" id="KW-1185">Reference proteome</keyword>
<proteinExistence type="predicted"/>
<dbReference type="EMBL" id="CM037625">
    <property type="protein sequence ID" value="KAH7997891.1"/>
    <property type="molecule type" value="Genomic_DNA"/>
</dbReference>
<organism evidence="1 2">
    <name type="scientific">Sphaerodactylus townsendi</name>
    <dbReference type="NCBI Taxonomy" id="933632"/>
    <lineage>
        <taxon>Eukaryota</taxon>
        <taxon>Metazoa</taxon>
        <taxon>Chordata</taxon>
        <taxon>Craniata</taxon>
        <taxon>Vertebrata</taxon>
        <taxon>Euteleostomi</taxon>
        <taxon>Lepidosauria</taxon>
        <taxon>Squamata</taxon>
        <taxon>Bifurcata</taxon>
        <taxon>Gekkota</taxon>
        <taxon>Sphaerodactylidae</taxon>
        <taxon>Sphaerodactylus</taxon>
    </lineage>
</organism>
<reference evidence="1" key="1">
    <citation type="submission" date="2021-08" db="EMBL/GenBank/DDBJ databases">
        <title>The first chromosome-level gecko genome reveals the dynamic sex chromosomes of Neotropical dwarf geckos (Sphaerodactylidae: Sphaerodactylus).</title>
        <authorList>
            <person name="Pinto B.J."/>
            <person name="Keating S.E."/>
            <person name="Gamble T."/>
        </authorList>
    </citation>
    <scope>NUCLEOTIDE SEQUENCE</scope>
    <source>
        <strain evidence="1">TG3544</strain>
    </source>
</reference>
<evidence type="ECO:0000313" key="1">
    <source>
        <dbReference type="EMBL" id="KAH7997891.1"/>
    </source>
</evidence>
<comment type="caution">
    <text evidence="1">The sequence shown here is derived from an EMBL/GenBank/DDBJ whole genome shotgun (WGS) entry which is preliminary data.</text>
</comment>
<evidence type="ECO:0000313" key="2">
    <source>
        <dbReference type="Proteomes" id="UP000827872"/>
    </source>
</evidence>
<protein>
    <submittedName>
        <fullName evidence="1">Uncharacterized protein</fullName>
    </submittedName>
</protein>
<gene>
    <name evidence="1" type="ORF">K3G42_010129</name>
</gene>
<name>A0ACB8EY86_9SAUR</name>
<accession>A0ACB8EY86</accession>